<evidence type="ECO:0000313" key="9">
    <source>
        <dbReference type="Proteomes" id="UP000288716"/>
    </source>
</evidence>
<evidence type="ECO:0000256" key="3">
    <source>
        <dbReference type="ARBA" id="ARBA00022475"/>
    </source>
</evidence>
<dbReference type="PANTHER" id="PTHR10844">
    <property type="entry name" value="CAVEOLIN"/>
    <property type="match status" value="1"/>
</dbReference>
<dbReference type="InterPro" id="IPR001612">
    <property type="entry name" value="Caveolin"/>
</dbReference>
<reference evidence="8 9" key="1">
    <citation type="journal article" date="2018" name="Gigascience">
        <title>Genomes of trombidid mites reveal novel predicted allergens and laterally-transferred genes associated with secondary metabolism.</title>
        <authorList>
            <person name="Dong X."/>
            <person name="Chaisiri K."/>
            <person name="Xia D."/>
            <person name="Armstrong S.D."/>
            <person name="Fang Y."/>
            <person name="Donnelly M.J."/>
            <person name="Kadowaki T."/>
            <person name="McGarry J.W."/>
            <person name="Darby A.C."/>
            <person name="Makepeace B.L."/>
        </authorList>
    </citation>
    <scope>NUCLEOTIDE SEQUENCE [LARGE SCALE GENOMIC DNA]</scope>
    <source>
        <strain evidence="8">UoL-UT</strain>
    </source>
</reference>
<evidence type="ECO:0000256" key="2">
    <source>
        <dbReference type="ARBA" id="ARBA00010988"/>
    </source>
</evidence>
<evidence type="ECO:0000256" key="7">
    <source>
        <dbReference type="SAM" id="Phobius"/>
    </source>
</evidence>
<dbReference type="GO" id="GO:0060090">
    <property type="term" value="F:molecular adaptor activity"/>
    <property type="evidence" value="ECO:0007669"/>
    <property type="project" value="TreeGrafter"/>
</dbReference>
<dbReference type="OrthoDB" id="5917823at2759"/>
<keyword evidence="9" id="KW-1185">Reference proteome</keyword>
<feature type="non-terminal residue" evidence="8">
    <location>
        <position position="1"/>
    </location>
</feature>
<comment type="caution">
    <text evidence="8">The sequence shown here is derived from an EMBL/GenBank/DDBJ whole genome shotgun (WGS) entry which is preliminary data.</text>
</comment>
<evidence type="ECO:0000256" key="1">
    <source>
        <dbReference type="ARBA" id="ARBA00004202"/>
    </source>
</evidence>
<dbReference type="GO" id="GO:0000139">
    <property type="term" value="C:Golgi membrane"/>
    <property type="evidence" value="ECO:0007669"/>
    <property type="project" value="UniProtKB-SubCell"/>
</dbReference>
<keyword evidence="4 6" id="KW-0333">Golgi apparatus</keyword>
<sequence length="135" mass="15981">EKKQKEKKVKKEKEKKEGQKRLPLNFTQNFTIGLNVLDRDEKRINDHVNLTFEDVIAETDSNQGFEFIWRLTFLLFNFTRFWIYRIVAGLIAIPLAIVWALVFAFVNVSTVWCCTPTFRVYAILLHYIHKVSTLN</sequence>
<dbReference type="EMBL" id="NCKV01008807">
    <property type="protein sequence ID" value="RWS22436.1"/>
    <property type="molecule type" value="Genomic_DNA"/>
</dbReference>
<gene>
    <name evidence="8" type="ORF">B4U80_07390</name>
</gene>
<dbReference type="STRING" id="299467.A0A443S4G7"/>
<evidence type="ECO:0000256" key="4">
    <source>
        <dbReference type="ARBA" id="ARBA00023034"/>
    </source>
</evidence>
<evidence type="ECO:0000256" key="6">
    <source>
        <dbReference type="RuleBase" id="RU000680"/>
    </source>
</evidence>
<dbReference type="GO" id="GO:0070836">
    <property type="term" value="P:caveola assembly"/>
    <property type="evidence" value="ECO:0007669"/>
    <property type="project" value="InterPro"/>
</dbReference>
<comment type="subcellular location">
    <subcellularLocation>
        <location evidence="1 6">Cell membrane</location>
        <topology evidence="1 6">Peripheral membrane protein</topology>
    </subcellularLocation>
    <subcellularLocation>
        <location evidence="6">Golgi apparatus membrane</location>
        <topology evidence="6">Peripheral membrane protein</topology>
    </subcellularLocation>
    <subcellularLocation>
        <location evidence="6">Membrane</location>
        <location evidence="6">Caveola</location>
        <topology evidence="6">Peripheral membrane protein</topology>
    </subcellularLocation>
</comment>
<dbReference type="AlphaFoldDB" id="A0A443S4G7"/>
<name>A0A443S4G7_9ACAR</name>
<comment type="similarity">
    <text evidence="2 6">Belongs to the caveolin family.</text>
</comment>
<evidence type="ECO:0000256" key="5">
    <source>
        <dbReference type="ARBA" id="ARBA00023136"/>
    </source>
</evidence>
<keyword evidence="3 6" id="KW-1003">Cell membrane</keyword>
<dbReference type="PANTHER" id="PTHR10844:SF28">
    <property type="entry name" value="CAVEOLIN"/>
    <property type="match status" value="1"/>
</dbReference>
<dbReference type="VEuPathDB" id="VectorBase:LDEU009604"/>
<proteinExistence type="inferred from homology"/>
<keyword evidence="5 6" id="KW-0472">Membrane</keyword>
<organism evidence="8 9">
    <name type="scientific">Leptotrombidium deliense</name>
    <dbReference type="NCBI Taxonomy" id="299467"/>
    <lineage>
        <taxon>Eukaryota</taxon>
        <taxon>Metazoa</taxon>
        <taxon>Ecdysozoa</taxon>
        <taxon>Arthropoda</taxon>
        <taxon>Chelicerata</taxon>
        <taxon>Arachnida</taxon>
        <taxon>Acari</taxon>
        <taxon>Acariformes</taxon>
        <taxon>Trombidiformes</taxon>
        <taxon>Prostigmata</taxon>
        <taxon>Anystina</taxon>
        <taxon>Parasitengona</taxon>
        <taxon>Trombiculoidea</taxon>
        <taxon>Trombiculidae</taxon>
        <taxon>Leptotrombidium</taxon>
    </lineage>
</organism>
<dbReference type="Proteomes" id="UP000288716">
    <property type="component" value="Unassembled WGS sequence"/>
</dbReference>
<comment type="function">
    <text evidence="6">May act as a scaffolding protein within caveolar membranes. Interacts directly with G-protein alpha subunits and can functionally regulate their activity.</text>
</comment>
<evidence type="ECO:0000313" key="8">
    <source>
        <dbReference type="EMBL" id="RWS22436.1"/>
    </source>
</evidence>
<feature type="transmembrane region" description="Helical" evidence="7">
    <location>
        <begin position="82"/>
        <end position="106"/>
    </location>
</feature>
<accession>A0A443S4G7</accession>
<keyword evidence="7" id="KW-0812">Transmembrane</keyword>
<dbReference type="Pfam" id="PF01146">
    <property type="entry name" value="Caveolin"/>
    <property type="match status" value="1"/>
</dbReference>
<dbReference type="GO" id="GO:0005901">
    <property type="term" value="C:caveola"/>
    <property type="evidence" value="ECO:0007669"/>
    <property type="project" value="UniProtKB-SubCell"/>
</dbReference>
<protein>
    <recommendedName>
        <fullName evidence="6">Caveolin</fullName>
    </recommendedName>
</protein>
<keyword evidence="7" id="KW-1133">Transmembrane helix</keyword>